<dbReference type="InterPro" id="IPR018511">
    <property type="entry name" value="Hemolysin-typ_Ca-bd_CS"/>
</dbReference>
<evidence type="ECO:0000313" key="8">
    <source>
        <dbReference type="EMBL" id="SDH82127.1"/>
    </source>
</evidence>
<dbReference type="Proteomes" id="UP000199636">
    <property type="component" value="Unassembled WGS sequence"/>
</dbReference>
<evidence type="ECO:0000256" key="6">
    <source>
        <dbReference type="ARBA" id="ARBA00022837"/>
    </source>
</evidence>
<dbReference type="InterPro" id="IPR013858">
    <property type="entry name" value="Peptidase_M10B_C"/>
</dbReference>
<dbReference type="SUPFAM" id="SSF55486">
    <property type="entry name" value="Metalloproteases ('zincins'), catalytic domain"/>
    <property type="match status" value="1"/>
</dbReference>
<dbReference type="OrthoDB" id="223957at2"/>
<keyword evidence="5" id="KW-0677">Repeat</keyword>
<evidence type="ECO:0000256" key="5">
    <source>
        <dbReference type="ARBA" id="ARBA00022737"/>
    </source>
</evidence>
<evidence type="ECO:0000256" key="1">
    <source>
        <dbReference type="ARBA" id="ARBA00001913"/>
    </source>
</evidence>
<dbReference type="Pfam" id="PF06594">
    <property type="entry name" value="HCBP_related"/>
    <property type="match status" value="1"/>
</dbReference>
<dbReference type="RefSeq" id="WP_090262254.1">
    <property type="nucleotide sequence ID" value="NZ_FNDS01000003.1"/>
</dbReference>
<dbReference type="GO" id="GO:0008270">
    <property type="term" value="F:zinc ion binding"/>
    <property type="evidence" value="ECO:0007669"/>
    <property type="project" value="InterPro"/>
</dbReference>
<dbReference type="InterPro" id="IPR034033">
    <property type="entry name" value="Serralysin-like"/>
</dbReference>
<reference evidence="9" key="1">
    <citation type="submission" date="2016-10" db="EMBL/GenBank/DDBJ databases">
        <authorList>
            <person name="Varghese N."/>
            <person name="Submissions S."/>
        </authorList>
    </citation>
    <scope>NUCLEOTIDE SEQUENCE [LARGE SCALE GENOMIC DNA]</scope>
    <source>
        <strain evidence="9">CCM 7469</strain>
    </source>
</reference>
<dbReference type="Gene3D" id="2.150.10.10">
    <property type="entry name" value="Serralysin-like metalloprotease, C-terminal"/>
    <property type="match status" value="3"/>
</dbReference>
<feature type="domain" description="Peptidase metallopeptidase" evidence="7">
    <location>
        <begin position="77"/>
        <end position="265"/>
    </location>
</feature>
<dbReference type="SMART" id="SM00235">
    <property type="entry name" value="ZnMc"/>
    <property type="match status" value="1"/>
</dbReference>
<proteinExistence type="inferred from homology"/>
<dbReference type="Gene3D" id="3.40.390.10">
    <property type="entry name" value="Collagenase (Catalytic Domain)"/>
    <property type="match status" value="1"/>
</dbReference>
<keyword evidence="6" id="KW-0106">Calcium</keyword>
<evidence type="ECO:0000256" key="2">
    <source>
        <dbReference type="ARBA" id="ARBA00004613"/>
    </source>
</evidence>
<dbReference type="STRING" id="428992.SAMN05216272_103276"/>
<gene>
    <name evidence="8" type="ORF">SAMN05216272_103276</name>
</gene>
<sequence>MSNRYQADTEQFFDDQPQEPIRGFAMANSVSPPGGNGITGNRSSIMTFDLSSRSNVVGIDNLIYRGSSTSPFGAKWGTALHQGVNLTYSFSSSASTYGSGAPGSLLNLTNEQIATAKVVMQAYANISNLTFSEVADSAISAGDIRWGRTGDTAGTPTSKAYYPSEGTPFSGDIWIGVSSSQYATPNVKGTYGYQTFLHELGHALGLTHPHSSSLPAATGEDHLKYSVMSYRSYDGASLTWGYSNSFYPTSLMLNDISAIQYLYGANTTYQSGNNTYSWTPDTSVFETIYDTGGIDSLDASNQTQSVQLNLNSGSWSQIGKAFWNGQAYVRDCLTIAYTSTIENATGSAYNDTLIGNAVANVLDGRAGADNMQGNGGDDIYYVDNAGDVVTENAGQGTDSVYASVNFTLGNNVENLTLTGSAAINGTGNSLNNLITGNAAANLLDGGAGADTLKGMGGDDSYYVDSGDVVVENLNEGTDSVYAGFNYTLGANLENLTLAGTSAINGTGNGLNNLITGNAAANLLDGGAGADTLKGMGGNDTYSVDNSGDLVIENANEGTDTVNASISYSLGANVENLTLTGNAISGTGNTLNNVLIGNAYANTLNGGAGNDTLDGGAGSDTLYGGLGDDTYWIDSSGDIVSENANEGTDTINASVSYTLGANVENLTLTGASAINGTGNELNNIITGNAADNVLNGLGGVDTLIGQGGADRYIVDNVGDIVVERANEGNDWVEIRGTGVSQYTLPDNVENLDLASTNGNINATGNNLDNYIRGTQANNVITGGKGNDLLSGQRGSDTYIFNRGDSSDTIQEIGKDLPSAAVDVDILKFGSGINADQLWFSKQDYHGSLIVGVIGTSDKVSIEFWYANKETNWSESYIEQFQTADGKTLTYDKVDQLVNAMAAFAPPAMGQTTLPTNYQQALAPVIAAAWA</sequence>
<evidence type="ECO:0000256" key="3">
    <source>
        <dbReference type="ARBA" id="ARBA00009490"/>
    </source>
</evidence>
<protein>
    <submittedName>
        <fullName evidence="8">Serralysin</fullName>
    </submittedName>
</protein>
<evidence type="ECO:0000256" key="4">
    <source>
        <dbReference type="ARBA" id="ARBA00022525"/>
    </source>
</evidence>
<dbReference type="GO" id="GO:0005615">
    <property type="term" value="C:extracellular space"/>
    <property type="evidence" value="ECO:0007669"/>
    <property type="project" value="InterPro"/>
</dbReference>
<dbReference type="InterPro" id="IPR010566">
    <property type="entry name" value="Haemolys_ca-bd"/>
</dbReference>
<evidence type="ECO:0000259" key="7">
    <source>
        <dbReference type="SMART" id="SM00235"/>
    </source>
</evidence>
<accession>A0A1G8FJ37</accession>
<comment type="subcellular location">
    <subcellularLocation>
        <location evidence="2">Secreted</location>
    </subcellularLocation>
</comment>
<dbReference type="AlphaFoldDB" id="A0A1G8FJ37"/>
<dbReference type="Pfam" id="PF00353">
    <property type="entry name" value="HemolysinCabind"/>
    <property type="match status" value="6"/>
</dbReference>
<keyword evidence="9" id="KW-1185">Reference proteome</keyword>
<name>A0A1G8FJ37_9PSED</name>
<dbReference type="PRINTS" id="PR00313">
    <property type="entry name" value="CABNDNGRPT"/>
</dbReference>
<dbReference type="GO" id="GO:0008237">
    <property type="term" value="F:metallopeptidase activity"/>
    <property type="evidence" value="ECO:0007669"/>
    <property type="project" value="InterPro"/>
</dbReference>
<dbReference type="InterPro" id="IPR024079">
    <property type="entry name" value="MetalloPept_cat_dom_sf"/>
</dbReference>
<dbReference type="InterPro" id="IPR006026">
    <property type="entry name" value="Peptidase_Metallo"/>
</dbReference>
<dbReference type="EMBL" id="FNDS01000003">
    <property type="protein sequence ID" value="SDH82127.1"/>
    <property type="molecule type" value="Genomic_DNA"/>
</dbReference>
<organism evidence="8 9">
    <name type="scientific">Pseudomonas panipatensis</name>
    <dbReference type="NCBI Taxonomy" id="428992"/>
    <lineage>
        <taxon>Bacteria</taxon>
        <taxon>Pseudomonadati</taxon>
        <taxon>Pseudomonadota</taxon>
        <taxon>Gammaproteobacteria</taxon>
        <taxon>Pseudomonadales</taxon>
        <taxon>Pseudomonadaceae</taxon>
        <taxon>Pseudomonas</taxon>
    </lineage>
</organism>
<comment type="similarity">
    <text evidence="3">Belongs to the peptidase M10B family.</text>
</comment>
<dbReference type="InterPro" id="IPR011049">
    <property type="entry name" value="Serralysin-like_metalloprot_C"/>
</dbReference>
<dbReference type="GO" id="GO:0005509">
    <property type="term" value="F:calcium ion binding"/>
    <property type="evidence" value="ECO:0007669"/>
    <property type="project" value="InterPro"/>
</dbReference>
<dbReference type="PROSITE" id="PS00330">
    <property type="entry name" value="HEMOLYSIN_CALCIUM"/>
    <property type="match status" value="1"/>
</dbReference>
<dbReference type="SUPFAM" id="SSF51120">
    <property type="entry name" value="beta-Roll"/>
    <property type="match status" value="4"/>
</dbReference>
<comment type="cofactor">
    <cofactor evidence="1">
        <name>Ca(2+)</name>
        <dbReference type="ChEBI" id="CHEBI:29108"/>
    </cofactor>
</comment>
<dbReference type="GO" id="GO:0006508">
    <property type="term" value="P:proteolysis"/>
    <property type="evidence" value="ECO:0007669"/>
    <property type="project" value="InterPro"/>
</dbReference>
<dbReference type="InterPro" id="IPR001343">
    <property type="entry name" value="Hemolysn_Ca-bd"/>
</dbReference>
<evidence type="ECO:0000313" key="9">
    <source>
        <dbReference type="Proteomes" id="UP000199636"/>
    </source>
</evidence>
<dbReference type="Pfam" id="PF08548">
    <property type="entry name" value="Peptidase_M10_C"/>
    <property type="match status" value="1"/>
</dbReference>
<dbReference type="CDD" id="cd04277">
    <property type="entry name" value="ZnMc_serralysin_like"/>
    <property type="match status" value="1"/>
</dbReference>
<keyword evidence="4" id="KW-0964">Secreted</keyword>